<dbReference type="SMART" id="SM01204">
    <property type="entry name" value="FIST_C"/>
    <property type="match status" value="1"/>
</dbReference>
<dbReference type="InterPro" id="IPR019494">
    <property type="entry name" value="FIST_C"/>
</dbReference>
<comment type="caution">
    <text evidence="3">The sequence shown here is derived from an EMBL/GenBank/DDBJ whole genome shotgun (WGS) entry which is preliminary data.</text>
</comment>
<feature type="domain" description="FIST" evidence="1">
    <location>
        <begin position="50"/>
        <end position="253"/>
    </location>
</feature>
<dbReference type="PANTHER" id="PTHR40252:SF2">
    <property type="entry name" value="BLR0328 PROTEIN"/>
    <property type="match status" value="1"/>
</dbReference>
<dbReference type="Pfam" id="PF08495">
    <property type="entry name" value="FIST"/>
    <property type="match status" value="1"/>
</dbReference>
<feature type="domain" description="FIST C-domain" evidence="2">
    <location>
        <begin position="254"/>
        <end position="402"/>
    </location>
</feature>
<organism evidence="3 4">
    <name type="scientific">Roseicella frigidaeris</name>
    <dbReference type="NCBI Taxonomy" id="2230885"/>
    <lineage>
        <taxon>Bacteria</taxon>
        <taxon>Pseudomonadati</taxon>
        <taxon>Pseudomonadota</taxon>
        <taxon>Alphaproteobacteria</taxon>
        <taxon>Acetobacterales</taxon>
        <taxon>Roseomonadaceae</taxon>
        <taxon>Roseicella</taxon>
    </lineage>
</organism>
<dbReference type="AlphaFoldDB" id="A0A327MAY2"/>
<evidence type="ECO:0000259" key="2">
    <source>
        <dbReference type="SMART" id="SM01204"/>
    </source>
</evidence>
<dbReference type="InterPro" id="IPR013702">
    <property type="entry name" value="FIST_domain_N"/>
</dbReference>
<accession>A0A327MAY2</accession>
<protein>
    <recommendedName>
        <fullName evidence="5">FIST domain-containing protein</fullName>
    </recommendedName>
</protein>
<dbReference type="SMART" id="SM00897">
    <property type="entry name" value="FIST"/>
    <property type="match status" value="1"/>
</dbReference>
<evidence type="ECO:0000259" key="1">
    <source>
        <dbReference type="SMART" id="SM00897"/>
    </source>
</evidence>
<dbReference type="Proteomes" id="UP000249065">
    <property type="component" value="Unassembled WGS sequence"/>
</dbReference>
<evidence type="ECO:0000313" key="3">
    <source>
        <dbReference type="EMBL" id="RAI60080.1"/>
    </source>
</evidence>
<evidence type="ECO:0000313" key="4">
    <source>
        <dbReference type="Proteomes" id="UP000249065"/>
    </source>
</evidence>
<dbReference type="PANTHER" id="PTHR40252">
    <property type="entry name" value="BLR0328 PROTEIN"/>
    <property type="match status" value="1"/>
</dbReference>
<keyword evidence="4" id="KW-1185">Reference proteome</keyword>
<name>A0A327MAY2_9PROT</name>
<dbReference type="OrthoDB" id="343514at2"/>
<gene>
    <name evidence="3" type="ORF">DOO78_03020</name>
</gene>
<dbReference type="Pfam" id="PF10442">
    <property type="entry name" value="FIST_C"/>
    <property type="match status" value="1"/>
</dbReference>
<sequence>MRRRSPSRCHDCRPPPAALPEEPGVISVAYAKHSDPATAVRGCAASLGTGPLEMLLVFCGGKHDPHVVLSALRQAFGAVPVVGGSAAGAIAREGFGYSGFELGIIAFRDPAVTPRCVTTRELLPDERAGGAALGMRVAEVAHADDVVLLFFDSVALASPLRLHPASAIVDGFHAGFGERPVCLIGGGLLTDMNLAGGWVFDGAAVVKHAAVALVFPSLVRAETAVMHGCRPVSTFMEITRIDGAEVCELDGRPALTVIERMLGLPLGGSRGHELTLTATLGEKQGDPFAPYDENAYVNRLILRANPETGSVTLFEQDFALGTRVQIMSRDNSLMLESVRRGVAEINRAVARSEALFGLYIDCAGRGSARSGAPVEEAALVQTGLDPAVPLLGFYSGVEIAPFAEGRSRPLDWTGVLTVLRRRA</sequence>
<reference evidence="4" key="1">
    <citation type="submission" date="2018-06" db="EMBL/GenBank/DDBJ databases">
        <authorList>
            <person name="Khan S.A."/>
        </authorList>
    </citation>
    <scope>NUCLEOTIDE SEQUENCE [LARGE SCALE GENOMIC DNA]</scope>
    <source>
        <strain evidence="4">DB-1506</strain>
    </source>
</reference>
<evidence type="ECO:0008006" key="5">
    <source>
        <dbReference type="Google" id="ProtNLM"/>
    </source>
</evidence>
<dbReference type="EMBL" id="QLIX01000002">
    <property type="protein sequence ID" value="RAI60080.1"/>
    <property type="molecule type" value="Genomic_DNA"/>
</dbReference>
<proteinExistence type="predicted"/>